<accession>A0A433P5W9</accession>
<comment type="caution">
    <text evidence="1">The sequence shown here is derived from an EMBL/GenBank/DDBJ whole genome shotgun (WGS) entry which is preliminary data.</text>
</comment>
<organism evidence="1 2">
    <name type="scientific">Jimgerdemannia flammicorona</name>
    <dbReference type="NCBI Taxonomy" id="994334"/>
    <lineage>
        <taxon>Eukaryota</taxon>
        <taxon>Fungi</taxon>
        <taxon>Fungi incertae sedis</taxon>
        <taxon>Mucoromycota</taxon>
        <taxon>Mucoromycotina</taxon>
        <taxon>Endogonomycetes</taxon>
        <taxon>Endogonales</taxon>
        <taxon>Endogonaceae</taxon>
        <taxon>Jimgerdemannia</taxon>
    </lineage>
</organism>
<protein>
    <submittedName>
        <fullName evidence="1">Uncharacterized protein</fullName>
    </submittedName>
</protein>
<dbReference type="EMBL" id="RBNJ01032247">
    <property type="protein sequence ID" value="RUS12875.1"/>
    <property type="molecule type" value="Genomic_DNA"/>
</dbReference>
<proteinExistence type="predicted"/>
<reference evidence="1 2" key="1">
    <citation type="journal article" date="2018" name="New Phytol.">
        <title>Phylogenomics of Endogonaceae and evolution of mycorrhizas within Mucoromycota.</title>
        <authorList>
            <person name="Chang Y."/>
            <person name="Desiro A."/>
            <person name="Na H."/>
            <person name="Sandor L."/>
            <person name="Lipzen A."/>
            <person name="Clum A."/>
            <person name="Barry K."/>
            <person name="Grigoriev I.V."/>
            <person name="Martin F.M."/>
            <person name="Stajich J.E."/>
            <person name="Smith M.E."/>
            <person name="Bonito G."/>
            <person name="Spatafora J.W."/>
        </authorList>
    </citation>
    <scope>NUCLEOTIDE SEQUENCE [LARGE SCALE GENOMIC DNA]</scope>
    <source>
        <strain evidence="1 2">AD002</strain>
    </source>
</reference>
<dbReference type="AlphaFoldDB" id="A0A433P5W9"/>
<sequence>MSPDRRLRATKTYRSRLGMDSSLNVLEDPMEREEWVATKINSMVTRNGNGRDFVRRETQASLSELQANFRSSRHGAARQ</sequence>
<evidence type="ECO:0000313" key="2">
    <source>
        <dbReference type="Proteomes" id="UP000274822"/>
    </source>
</evidence>
<feature type="non-terminal residue" evidence="1">
    <location>
        <position position="79"/>
    </location>
</feature>
<evidence type="ECO:0000313" key="1">
    <source>
        <dbReference type="EMBL" id="RUS12875.1"/>
    </source>
</evidence>
<dbReference type="Proteomes" id="UP000274822">
    <property type="component" value="Unassembled WGS sequence"/>
</dbReference>
<name>A0A433P5W9_9FUNG</name>
<keyword evidence="2" id="KW-1185">Reference proteome</keyword>
<gene>
    <name evidence="1" type="ORF">BC938DRAFT_478361</name>
</gene>